<protein>
    <submittedName>
        <fullName evidence="1">Uncharacterized protein</fullName>
    </submittedName>
</protein>
<reference evidence="1" key="1">
    <citation type="journal article" date="2015" name="J. Antimicrob. Chemother.">
        <title>Vancomycin-resistant Enterococcus faecium harbouring vanN in Canada: a case and complete sequence of pEfm12493 harbouring the vanN operon.</title>
        <authorList>
            <person name="Boyd D.A."/>
            <person name="Levesque S."/>
            <person name="Picard A.C."/>
            <person name="Golding G.R."/>
        </authorList>
    </citation>
    <scope>NUCLEOTIDE SEQUENCE</scope>
    <source>
        <strain evidence="1">N12-493</strain>
        <plasmid evidence="1">pEfm12493</plasmid>
    </source>
</reference>
<dbReference type="RefSeq" id="WP_172686673.1">
    <property type="nucleotide sequence ID" value="NZ_KP342511.1"/>
</dbReference>
<gene>
    <name evidence="1" type="ORF">pEfm12493_121</name>
</gene>
<organism evidence="1">
    <name type="scientific">Enterococcus faecium</name>
    <name type="common">Streptococcus faecium</name>
    <dbReference type="NCBI Taxonomy" id="1352"/>
    <lineage>
        <taxon>Bacteria</taxon>
        <taxon>Bacillati</taxon>
        <taxon>Bacillota</taxon>
        <taxon>Bacilli</taxon>
        <taxon>Lactobacillales</taxon>
        <taxon>Enterococcaceae</taxon>
        <taxon>Enterococcus</taxon>
    </lineage>
</organism>
<name>A0A0D5MBF3_ENTFC</name>
<proteinExistence type="predicted"/>
<dbReference type="AlphaFoldDB" id="A0A0D5MBF3"/>
<keyword evidence="1" id="KW-0614">Plasmid</keyword>
<accession>A0A0D5MBF3</accession>
<dbReference type="EMBL" id="KP342511">
    <property type="protein sequence ID" value="AJY53605.1"/>
    <property type="molecule type" value="Genomic_DNA"/>
</dbReference>
<evidence type="ECO:0000313" key="1">
    <source>
        <dbReference type="EMBL" id="AJY53605.1"/>
    </source>
</evidence>
<geneLocation type="plasmid" evidence="1">
    <name>pEfm12493</name>
</geneLocation>
<sequence length="123" mass="14621">MYSTDYFDQLFAEKVRSRFSNAKHFYTKCLDQVSKSDGSGYLFKLEGEYTDGVIKLNQEIDKMHSKCLRELEDKRFTSQKEYVSYCHSILDGRVESFLQYYSDELKEKLQRTVVHYLSMTGKF</sequence>